<dbReference type="CDD" id="cd13401">
    <property type="entry name" value="Slt70-like"/>
    <property type="match status" value="1"/>
</dbReference>
<dbReference type="InterPro" id="IPR023346">
    <property type="entry name" value="Lysozyme-like_dom_sf"/>
</dbReference>
<evidence type="ECO:0000256" key="4">
    <source>
        <dbReference type="SAM" id="SignalP"/>
    </source>
</evidence>
<evidence type="ECO:0000256" key="3">
    <source>
        <dbReference type="ARBA" id="ARBA00022729"/>
    </source>
</evidence>
<comment type="similarity">
    <text evidence="2">Belongs to the virb1 family.</text>
</comment>
<dbReference type="Pfam" id="PF01464">
    <property type="entry name" value="SLT"/>
    <property type="match status" value="1"/>
</dbReference>
<dbReference type="InterPro" id="IPR008258">
    <property type="entry name" value="Transglycosylase_SLT_dom_1"/>
</dbReference>
<dbReference type="AlphaFoldDB" id="A0A4R6WY15"/>
<organism evidence="6 7">
    <name type="scientific">Dongia mobilis</name>
    <dbReference type="NCBI Taxonomy" id="578943"/>
    <lineage>
        <taxon>Bacteria</taxon>
        <taxon>Pseudomonadati</taxon>
        <taxon>Pseudomonadota</taxon>
        <taxon>Alphaproteobacteria</taxon>
        <taxon>Rhodospirillales</taxon>
        <taxon>Dongiaceae</taxon>
        <taxon>Dongia</taxon>
    </lineage>
</organism>
<evidence type="ECO:0000259" key="5">
    <source>
        <dbReference type="Pfam" id="PF01464"/>
    </source>
</evidence>
<dbReference type="GO" id="GO:0004553">
    <property type="term" value="F:hydrolase activity, hydrolyzing O-glycosyl compounds"/>
    <property type="evidence" value="ECO:0007669"/>
    <property type="project" value="InterPro"/>
</dbReference>
<dbReference type="SUPFAM" id="SSF48435">
    <property type="entry name" value="Bacterial muramidases"/>
    <property type="match status" value="1"/>
</dbReference>
<dbReference type="Gene3D" id="1.25.20.10">
    <property type="entry name" value="Bacterial muramidases"/>
    <property type="match status" value="1"/>
</dbReference>
<reference evidence="6 7" key="1">
    <citation type="submission" date="2019-03" db="EMBL/GenBank/DDBJ databases">
        <title>Genomic Encyclopedia of Type Strains, Phase III (KMG-III): the genomes of soil and plant-associated and newly described type strains.</title>
        <authorList>
            <person name="Whitman W."/>
        </authorList>
    </citation>
    <scope>NUCLEOTIDE SEQUENCE [LARGE SCALE GENOMIC DNA]</scope>
    <source>
        <strain evidence="6 7">CGMCC 1.7660</strain>
    </source>
</reference>
<feature type="domain" description="Transglycosylase SLT" evidence="5">
    <location>
        <begin position="512"/>
        <end position="612"/>
    </location>
</feature>
<proteinExistence type="inferred from homology"/>
<evidence type="ECO:0000256" key="2">
    <source>
        <dbReference type="ARBA" id="ARBA00009387"/>
    </source>
</evidence>
<dbReference type="Gene3D" id="1.10.530.10">
    <property type="match status" value="1"/>
</dbReference>
<sequence length="669" mass="74248">MTARLTIVAMFLRAKFGRFLAVIALLALATGPVAADGGLSAHDRNVYQRAFDAIAKDRWKEARREIERAKDPLLGKVVVWLDLTRPGPGRSFDEMTAFLNQNPDWPLRERLTAQAERAMPDIYPTDKVLAWYAERDPLTAPGAIKLLGALRASGQDERARRVAASSWINLDFGKEQEADFIARFKDLLSPADHLARLDRLLWDGNPEQATRMLTRVGEGHARLAKARMQLRDKKITAASARGSVPPELRKDPGLVYEMARRLRLDGKVENAVALLDPPPTGSRRPDLMWAELYRAARELLTRGDISAAYRLAAAHGTETGEAFVEGEFFAGWIALRYLNEPDMAAPHFLSLYTGAKSVISKARGAYWSGRTAEAKGDTAAAADWYRNAARHVTVFYGQLAASRLPDPIHLQMDSGLRASPAEQAAFNKLELVRAVRQLGDIGENQRVRPFIVNLTNRAGKPSDYVLLAGLARSVKREDLAIHVAKEARQSGVELTEFLFPTLRVPQDGAPEAALTLAIIKQESAFDQRAESSAGALGLMQLMPSTAKPLAKSVGIKKLDPKKLLSDAGLNMRLGRLYLDQLIERFGGSYIMAIAAYNAGPSRVRQWSDLYGDPRQAEIDAIDWIENIPFNETRNYVMRVMENLQIYRSILAKEGIRIALDDDLNRHAVN</sequence>
<name>A0A4R6WY15_9PROT</name>
<evidence type="ECO:0000313" key="7">
    <source>
        <dbReference type="Proteomes" id="UP000295783"/>
    </source>
</evidence>
<dbReference type="EMBL" id="SNYW01000008">
    <property type="protein sequence ID" value="TDQ82525.1"/>
    <property type="molecule type" value="Genomic_DNA"/>
</dbReference>
<evidence type="ECO:0000313" key="6">
    <source>
        <dbReference type="EMBL" id="TDQ82525.1"/>
    </source>
</evidence>
<dbReference type="Proteomes" id="UP000295783">
    <property type="component" value="Unassembled WGS sequence"/>
</dbReference>
<dbReference type="PANTHER" id="PTHR37423">
    <property type="entry name" value="SOLUBLE LYTIC MUREIN TRANSGLYCOSYLASE-RELATED"/>
    <property type="match status" value="1"/>
</dbReference>
<dbReference type="SUPFAM" id="SSF53955">
    <property type="entry name" value="Lysozyme-like"/>
    <property type="match status" value="1"/>
</dbReference>
<comment type="similarity">
    <text evidence="1">Belongs to the transglycosylase Slt family.</text>
</comment>
<accession>A0A4R6WY15</accession>
<dbReference type="InterPro" id="IPR008939">
    <property type="entry name" value="Lytic_TGlycosylase_superhlx_U"/>
</dbReference>
<dbReference type="PANTHER" id="PTHR37423:SF2">
    <property type="entry name" value="MEMBRANE-BOUND LYTIC MUREIN TRANSGLYCOSYLASE C"/>
    <property type="match status" value="1"/>
</dbReference>
<evidence type="ECO:0000256" key="1">
    <source>
        <dbReference type="ARBA" id="ARBA00007734"/>
    </source>
</evidence>
<feature type="chain" id="PRO_5020894064" evidence="4">
    <location>
        <begin position="36"/>
        <end position="669"/>
    </location>
</feature>
<keyword evidence="3 4" id="KW-0732">Signal</keyword>
<gene>
    <name evidence="6" type="ORF">A8950_2348</name>
</gene>
<feature type="signal peptide" evidence="4">
    <location>
        <begin position="1"/>
        <end position="35"/>
    </location>
</feature>
<protein>
    <submittedName>
        <fullName evidence="6">Soluble lytic murein transglycosylase</fullName>
    </submittedName>
</protein>
<dbReference type="GO" id="GO:0042597">
    <property type="term" value="C:periplasmic space"/>
    <property type="evidence" value="ECO:0007669"/>
    <property type="project" value="InterPro"/>
</dbReference>
<keyword evidence="7" id="KW-1185">Reference proteome</keyword>
<comment type="caution">
    <text evidence="6">The sequence shown here is derived from an EMBL/GenBank/DDBJ whole genome shotgun (WGS) entry which is preliminary data.</text>
</comment>